<organism evidence="7 8">
    <name type="scientific">Tepidiphilus thermophilus</name>
    <dbReference type="NCBI Taxonomy" id="876478"/>
    <lineage>
        <taxon>Bacteria</taxon>
        <taxon>Pseudomonadati</taxon>
        <taxon>Pseudomonadota</taxon>
        <taxon>Hydrogenophilia</taxon>
        <taxon>Hydrogenophilales</taxon>
        <taxon>Hydrogenophilaceae</taxon>
        <taxon>Tepidiphilus</taxon>
    </lineage>
</organism>
<dbReference type="GO" id="GO:0005524">
    <property type="term" value="F:ATP binding"/>
    <property type="evidence" value="ECO:0007669"/>
    <property type="project" value="UniProtKB-KW"/>
</dbReference>
<dbReference type="InterPro" id="IPR025943">
    <property type="entry name" value="Sigma_54_int_dom_ATP-bd_2"/>
</dbReference>
<dbReference type="CDD" id="cd00130">
    <property type="entry name" value="PAS"/>
    <property type="match status" value="1"/>
</dbReference>
<dbReference type="PANTHER" id="PTHR32071:SF117">
    <property type="entry name" value="PTS-DEPENDENT DIHYDROXYACETONE KINASE OPERON REGULATORY PROTEIN-RELATED"/>
    <property type="match status" value="1"/>
</dbReference>
<dbReference type="Gene3D" id="3.40.50.300">
    <property type="entry name" value="P-loop containing nucleotide triphosphate hydrolases"/>
    <property type="match status" value="1"/>
</dbReference>
<evidence type="ECO:0000313" key="7">
    <source>
        <dbReference type="EMBL" id="CUB06151.1"/>
    </source>
</evidence>
<evidence type="ECO:0000256" key="4">
    <source>
        <dbReference type="ARBA" id="ARBA00023125"/>
    </source>
</evidence>
<dbReference type="GO" id="GO:0043565">
    <property type="term" value="F:sequence-specific DNA binding"/>
    <property type="evidence" value="ECO:0007669"/>
    <property type="project" value="InterPro"/>
</dbReference>
<dbReference type="Pfam" id="PF02954">
    <property type="entry name" value="HTH_8"/>
    <property type="match status" value="1"/>
</dbReference>
<dbReference type="InterPro" id="IPR035965">
    <property type="entry name" value="PAS-like_dom_sf"/>
</dbReference>
<evidence type="ECO:0000256" key="5">
    <source>
        <dbReference type="ARBA" id="ARBA00023163"/>
    </source>
</evidence>
<dbReference type="Gene3D" id="1.10.8.60">
    <property type="match status" value="1"/>
</dbReference>
<protein>
    <submittedName>
        <fullName evidence="7">Transcriptional regulator containing PAS, AAA-type ATPase, and DNA-binding Fis domains</fullName>
    </submittedName>
</protein>
<dbReference type="Proteomes" id="UP000182108">
    <property type="component" value="Unassembled WGS sequence"/>
</dbReference>
<dbReference type="InterPro" id="IPR002078">
    <property type="entry name" value="Sigma_54_int"/>
</dbReference>
<keyword evidence="4 7" id="KW-0238">DNA-binding</keyword>
<dbReference type="OrthoDB" id="9761705at2"/>
<dbReference type="InterPro" id="IPR009057">
    <property type="entry name" value="Homeodomain-like_sf"/>
</dbReference>
<accession>A0A0K6ISR7</accession>
<dbReference type="FunFam" id="3.40.50.300:FF:000006">
    <property type="entry name" value="DNA-binding transcriptional regulator NtrC"/>
    <property type="match status" value="1"/>
</dbReference>
<dbReference type="InterPro" id="IPR000014">
    <property type="entry name" value="PAS"/>
</dbReference>
<reference evidence="8" key="1">
    <citation type="submission" date="2015-08" db="EMBL/GenBank/DDBJ databases">
        <authorList>
            <person name="Babu N.S."/>
            <person name="Beckwith C.J."/>
            <person name="Beseler K.G."/>
            <person name="Brison A."/>
            <person name="Carone J.V."/>
            <person name="Caskin T.P."/>
            <person name="Diamond M."/>
            <person name="Durham M.E."/>
            <person name="Foxe J.M."/>
            <person name="Go M."/>
            <person name="Henderson B.A."/>
            <person name="Jones I.B."/>
            <person name="McGettigan J.A."/>
            <person name="Micheletti S.J."/>
            <person name="Nasrallah M.E."/>
            <person name="Ortiz D."/>
            <person name="Piller C.R."/>
            <person name="Privatt S.R."/>
            <person name="Schneider S.L."/>
            <person name="Sharp S."/>
            <person name="Smith T.C."/>
            <person name="Stanton J.D."/>
            <person name="Ullery H.E."/>
            <person name="Wilson R.J."/>
            <person name="Serrano M.G."/>
            <person name="Buck G."/>
            <person name="Lee V."/>
            <person name="Wang Y."/>
            <person name="Carvalho R."/>
            <person name="Voegtly L."/>
            <person name="Shi R."/>
            <person name="Duckworth R."/>
            <person name="Johnson A."/>
            <person name="Loviza R."/>
            <person name="Walstead R."/>
            <person name="Shah Z."/>
            <person name="Kiflezghi M."/>
            <person name="Wade K."/>
            <person name="Ball S.L."/>
            <person name="Bradley K.W."/>
            <person name="Asai D.J."/>
            <person name="Bowman C.A."/>
            <person name="Russell D.A."/>
            <person name="Pope W.H."/>
            <person name="Jacobs-Sera D."/>
            <person name="Hendrix R.W."/>
            <person name="Hatfull G.F."/>
        </authorList>
    </citation>
    <scope>NUCLEOTIDE SEQUENCE [LARGE SCALE GENOMIC DNA]</scope>
    <source>
        <strain evidence="8">JCM 19170</strain>
    </source>
</reference>
<dbReference type="CDD" id="cd00009">
    <property type="entry name" value="AAA"/>
    <property type="match status" value="1"/>
</dbReference>
<evidence type="ECO:0000313" key="8">
    <source>
        <dbReference type="Proteomes" id="UP000182108"/>
    </source>
</evidence>
<dbReference type="PROSITE" id="PS00676">
    <property type="entry name" value="SIGMA54_INTERACT_2"/>
    <property type="match status" value="1"/>
</dbReference>
<sequence>MPLPTELLQLLEALPEPRIVVDTAYRILAANSAYRREFGENPEVIGRTCYEVSHHFDRPCDQQGESCPRQQAWKSGRPSRVIHRHHTPRGEEFVEVELLPLRDAADKTTLFVETMRFLGGKHLPAPVLGMVGRSPSFLQMLELLERAGPSNTPVLLLGESGTGKELAAQALHRLSPRRDRPFVPLDCSGLPETLFESELFGHEKGAFTGATQRKAGLVELADGGTLFLDEIGDLPLTQQVKLLRLLETGTYRRVGGVETLRSDFRLVAATHRDLQRMVEDGTFRRDLYYRISAFPVRLPPLRERREDLPLLVAHLLERLAPQRKVRLSPEAMARLMKHDFPGNVRELRNLLERALLLADGELIEPRHLTGFADGPCTEPERASEAEILPLDEVERRYLRHALEQLGGDKKALAARLGISERTLYRRLRGLL</sequence>
<evidence type="ECO:0000256" key="3">
    <source>
        <dbReference type="ARBA" id="ARBA00023015"/>
    </source>
</evidence>
<name>A0A0K6ISR7_9PROT</name>
<dbReference type="RefSeq" id="WP_082438352.1">
    <property type="nucleotide sequence ID" value="NZ_CYHH01000003.1"/>
</dbReference>
<keyword evidence="5" id="KW-0804">Transcription</keyword>
<dbReference type="Pfam" id="PF00158">
    <property type="entry name" value="Sigma54_activat"/>
    <property type="match status" value="1"/>
</dbReference>
<dbReference type="SUPFAM" id="SSF52540">
    <property type="entry name" value="P-loop containing nucleoside triphosphate hydrolases"/>
    <property type="match status" value="1"/>
</dbReference>
<gene>
    <name evidence="7" type="ORF">Ga0061068_10314</name>
</gene>
<dbReference type="PANTHER" id="PTHR32071">
    <property type="entry name" value="TRANSCRIPTIONAL REGULATORY PROTEIN"/>
    <property type="match status" value="1"/>
</dbReference>
<keyword evidence="8" id="KW-1185">Reference proteome</keyword>
<dbReference type="SUPFAM" id="SSF55785">
    <property type="entry name" value="PYP-like sensor domain (PAS domain)"/>
    <property type="match status" value="1"/>
</dbReference>
<dbReference type="Gene3D" id="1.10.10.60">
    <property type="entry name" value="Homeodomain-like"/>
    <property type="match status" value="1"/>
</dbReference>
<evidence type="ECO:0000256" key="1">
    <source>
        <dbReference type="ARBA" id="ARBA00022741"/>
    </source>
</evidence>
<dbReference type="EMBL" id="CYHH01000003">
    <property type="protein sequence ID" value="CUB06151.1"/>
    <property type="molecule type" value="Genomic_DNA"/>
</dbReference>
<dbReference type="InterPro" id="IPR025944">
    <property type="entry name" value="Sigma_54_int_dom_CS"/>
</dbReference>
<evidence type="ECO:0000259" key="6">
    <source>
        <dbReference type="PROSITE" id="PS50045"/>
    </source>
</evidence>
<dbReference type="InterPro" id="IPR058031">
    <property type="entry name" value="AAA_lid_NorR"/>
</dbReference>
<keyword evidence="1" id="KW-0547">Nucleotide-binding</keyword>
<dbReference type="AlphaFoldDB" id="A0A0K6ISR7"/>
<evidence type="ECO:0000256" key="2">
    <source>
        <dbReference type="ARBA" id="ARBA00022840"/>
    </source>
</evidence>
<dbReference type="SMART" id="SM00382">
    <property type="entry name" value="AAA"/>
    <property type="match status" value="1"/>
</dbReference>
<dbReference type="SMART" id="SM00091">
    <property type="entry name" value="PAS"/>
    <property type="match status" value="1"/>
</dbReference>
<dbReference type="Pfam" id="PF25601">
    <property type="entry name" value="AAA_lid_14"/>
    <property type="match status" value="1"/>
</dbReference>
<dbReference type="PROSITE" id="PS50045">
    <property type="entry name" value="SIGMA54_INTERACT_4"/>
    <property type="match status" value="1"/>
</dbReference>
<dbReference type="SUPFAM" id="SSF46689">
    <property type="entry name" value="Homeodomain-like"/>
    <property type="match status" value="1"/>
</dbReference>
<dbReference type="InterPro" id="IPR002197">
    <property type="entry name" value="HTH_Fis"/>
</dbReference>
<dbReference type="InterPro" id="IPR003593">
    <property type="entry name" value="AAA+_ATPase"/>
</dbReference>
<dbReference type="InterPro" id="IPR027417">
    <property type="entry name" value="P-loop_NTPase"/>
</dbReference>
<dbReference type="Gene3D" id="3.30.450.20">
    <property type="entry name" value="PAS domain"/>
    <property type="match status" value="1"/>
</dbReference>
<proteinExistence type="predicted"/>
<feature type="domain" description="Sigma-54 factor interaction" evidence="6">
    <location>
        <begin position="130"/>
        <end position="356"/>
    </location>
</feature>
<dbReference type="GO" id="GO:0006355">
    <property type="term" value="P:regulation of DNA-templated transcription"/>
    <property type="evidence" value="ECO:0007669"/>
    <property type="project" value="InterPro"/>
</dbReference>
<keyword evidence="3" id="KW-0805">Transcription regulation</keyword>
<dbReference type="Pfam" id="PF08448">
    <property type="entry name" value="PAS_4"/>
    <property type="match status" value="1"/>
</dbReference>
<dbReference type="PROSITE" id="PS00688">
    <property type="entry name" value="SIGMA54_INTERACT_3"/>
    <property type="match status" value="1"/>
</dbReference>
<dbReference type="InterPro" id="IPR013656">
    <property type="entry name" value="PAS_4"/>
</dbReference>
<keyword evidence="2" id="KW-0067">ATP-binding</keyword>